<keyword evidence="3" id="KW-1185">Reference proteome</keyword>
<organism evidence="2 3">
    <name type="scientific">Pisolithus microcarpus 441</name>
    <dbReference type="NCBI Taxonomy" id="765257"/>
    <lineage>
        <taxon>Eukaryota</taxon>
        <taxon>Fungi</taxon>
        <taxon>Dikarya</taxon>
        <taxon>Basidiomycota</taxon>
        <taxon>Agaricomycotina</taxon>
        <taxon>Agaricomycetes</taxon>
        <taxon>Agaricomycetidae</taxon>
        <taxon>Boletales</taxon>
        <taxon>Sclerodermatineae</taxon>
        <taxon>Pisolithaceae</taxon>
        <taxon>Pisolithus</taxon>
    </lineage>
</organism>
<gene>
    <name evidence="2" type="ORF">PISMIDRAFT_658514</name>
</gene>
<evidence type="ECO:0000313" key="2">
    <source>
        <dbReference type="EMBL" id="KIK19907.1"/>
    </source>
</evidence>
<reference evidence="3" key="2">
    <citation type="submission" date="2015-01" db="EMBL/GenBank/DDBJ databases">
        <title>Evolutionary Origins and Diversification of the Mycorrhizal Mutualists.</title>
        <authorList>
            <consortium name="DOE Joint Genome Institute"/>
            <consortium name="Mycorrhizal Genomics Consortium"/>
            <person name="Kohler A."/>
            <person name="Kuo A."/>
            <person name="Nagy L.G."/>
            <person name="Floudas D."/>
            <person name="Copeland A."/>
            <person name="Barry K.W."/>
            <person name="Cichocki N."/>
            <person name="Veneault-Fourrey C."/>
            <person name="LaButti K."/>
            <person name="Lindquist E.A."/>
            <person name="Lipzen A."/>
            <person name="Lundell T."/>
            <person name="Morin E."/>
            <person name="Murat C."/>
            <person name="Riley R."/>
            <person name="Ohm R."/>
            <person name="Sun H."/>
            <person name="Tunlid A."/>
            <person name="Henrissat B."/>
            <person name="Grigoriev I.V."/>
            <person name="Hibbett D.S."/>
            <person name="Martin F."/>
        </authorList>
    </citation>
    <scope>NUCLEOTIDE SEQUENCE [LARGE SCALE GENOMIC DNA]</scope>
    <source>
        <strain evidence="3">441</strain>
    </source>
</reference>
<dbReference type="Proteomes" id="UP000054018">
    <property type="component" value="Unassembled WGS sequence"/>
</dbReference>
<dbReference type="EMBL" id="KN833775">
    <property type="protein sequence ID" value="KIK19907.1"/>
    <property type="molecule type" value="Genomic_DNA"/>
</dbReference>
<dbReference type="InterPro" id="IPR004875">
    <property type="entry name" value="DDE_SF_endonuclease_dom"/>
</dbReference>
<dbReference type="HOGENOM" id="CLU_088458_0_0_1"/>
<reference evidence="2 3" key="1">
    <citation type="submission" date="2014-04" db="EMBL/GenBank/DDBJ databases">
        <authorList>
            <consortium name="DOE Joint Genome Institute"/>
            <person name="Kuo A."/>
            <person name="Kohler A."/>
            <person name="Costa M.D."/>
            <person name="Nagy L.G."/>
            <person name="Floudas D."/>
            <person name="Copeland A."/>
            <person name="Barry K.W."/>
            <person name="Cichocki N."/>
            <person name="Veneault-Fourrey C."/>
            <person name="LaButti K."/>
            <person name="Lindquist E.A."/>
            <person name="Lipzen A."/>
            <person name="Lundell T."/>
            <person name="Morin E."/>
            <person name="Murat C."/>
            <person name="Sun H."/>
            <person name="Tunlid A."/>
            <person name="Henrissat B."/>
            <person name="Grigoriev I.V."/>
            <person name="Hibbett D.S."/>
            <person name="Martin F."/>
            <person name="Nordberg H.P."/>
            <person name="Cantor M.N."/>
            <person name="Hua S.X."/>
        </authorList>
    </citation>
    <scope>NUCLEOTIDE SEQUENCE [LARGE SCALE GENOMIC DNA]</scope>
    <source>
        <strain evidence="2 3">441</strain>
    </source>
</reference>
<evidence type="ECO:0000313" key="3">
    <source>
        <dbReference type="Proteomes" id="UP000054018"/>
    </source>
</evidence>
<sequence length="194" mass="21750">FYNHNNKKAWMTSLIFEEYPSSISLEFFEPNMTSFVQPCDAGIICCFKALYHRNFCSHAIDLDAAGECKIYKISLLEAMTLAKKSWDTVSTETIKHCWDHTKIQPDDSNMSSFPAHVDPIAWNLVCQYAAGIISLQTAESSLLAQLGDCYLHTDWEPVLNAVMESEDDDSALDIVSTFYTATSSHTSLKICIPA</sequence>
<accession>A0A0C9ZBR2</accession>
<name>A0A0C9ZBR2_9AGAM</name>
<dbReference type="GO" id="GO:0003676">
    <property type="term" value="F:nucleic acid binding"/>
    <property type="evidence" value="ECO:0007669"/>
    <property type="project" value="InterPro"/>
</dbReference>
<feature type="domain" description="DDE-1" evidence="1">
    <location>
        <begin position="23"/>
        <end position="98"/>
    </location>
</feature>
<dbReference type="Pfam" id="PF03184">
    <property type="entry name" value="DDE_1"/>
    <property type="match status" value="1"/>
</dbReference>
<feature type="non-terminal residue" evidence="2">
    <location>
        <position position="194"/>
    </location>
</feature>
<dbReference type="AlphaFoldDB" id="A0A0C9ZBR2"/>
<evidence type="ECO:0000259" key="1">
    <source>
        <dbReference type="Pfam" id="PF03184"/>
    </source>
</evidence>
<dbReference type="OrthoDB" id="162969at2759"/>
<proteinExistence type="predicted"/>
<protein>
    <recommendedName>
        <fullName evidence="1">DDE-1 domain-containing protein</fullName>
    </recommendedName>
</protein>